<dbReference type="Pfam" id="PF02410">
    <property type="entry name" value="RsfS"/>
    <property type="match status" value="1"/>
</dbReference>
<keyword evidence="2" id="KW-0963">Cytoplasm</keyword>
<dbReference type="InParanoid" id="A0A4R2PQU7"/>
<dbReference type="RefSeq" id="WP_200287795.1">
    <property type="nucleotide sequence ID" value="NZ_JACIGF010000003.1"/>
</dbReference>
<dbReference type="GO" id="GO:0042256">
    <property type="term" value="P:cytosolic ribosome assembly"/>
    <property type="evidence" value="ECO:0007669"/>
    <property type="project" value="UniProtKB-UniRule"/>
</dbReference>
<dbReference type="HAMAP" id="MF_01477">
    <property type="entry name" value="Iojap_RsfS"/>
    <property type="match status" value="1"/>
</dbReference>
<comment type="subcellular location">
    <subcellularLocation>
        <location evidence="2">Cytoplasm</location>
    </subcellularLocation>
</comment>
<evidence type="ECO:0000256" key="2">
    <source>
        <dbReference type="HAMAP-Rule" id="MF_01477"/>
    </source>
</evidence>
<dbReference type="AlphaFoldDB" id="A0A4R2PQU7"/>
<accession>A0A4R2PQU7</accession>
<dbReference type="GO" id="GO:0017148">
    <property type="term" value="P:negative regulation of translation"/>
    <property type="evidence" value="ECO:0007669"/>
    <property type="project" value="UniProtKB-UniRule"/>
</dbReference>
<dbReference type="GO" id="GO:0043023">
    <property type="term" value="F:ribosomal large subunit binding"/>
    <property type="evidence" value="ECO:0007669"/>
    <property type="project" value="TreeGrafter"/>
</dbReference>
<dbReference type="EMBL" id="SLXO01000003">
    <property type="protein sequence ID" value="TCP36475.1"/>
    <property type="molecule type" value="Genomic_DNA"/>
</dbReference>
<dbReference type="InterPro" id="IPR004394">
    <property type="entry name" value="Iojap/RsfS/C7orf30"/>
</dbReference>
<dbReference type="Proteomes" id="UP000295399">
    <property type="component" value="Unassembled WGS sequence"/>
</dbReference>
<keyword evidence="4" id="KW-1185">Reference proteome</keyword>
<protein>
    <recommendedName>
        <fullName evidence="2">Ribosomal silencing factor RsfS</fullName>
    </recommendedName>
</protein>
<dbReference type="InterPro" id="IPR043519">
    <property type="entry name" value="NT_sf"/>
</dbReference>
<organism evidence="3 4">
    <name type="scientific">Rhodothalassium salexigens DSM 2132</name>
    <dbReference type="NCBI Taxonomy" id="1188247"/>
    <lineage>
        <taxon>Bacteria</taxon>
        <taxon>Pseudomonadati</taxon>
        <taxon>Pseudomonadota</taxon>
        <taxon>Alphaproteobacteria</taxon>
        <taxon>Rhodothalassiales</taxon>
        <taxon>Rhodothalassiaceae</taxon>
        <taxon>Rhodothalassium</taxon>
    </lineage>
</organism>
<dbReference type="PANTHER" id="PTHR21043:SF0">
    <property type="entry name" value="MITOCHONDRIAL ASSEMBLY OF RIBOSOMAL LARGE SUBUNIT PROTEIN 1"/>
    <property type="match status" value="1"/>
</dbReference>
<name>A0A4R2PQU7_RHOSA</name>
<proteinExistence type="inferred from homology"/>
<dbReference type="Gene3D" id="3.30.460.10">
    <property type="entry name" value="Beta Polymerase, domain 2"/>
    <property type="match status" value="1"/>
</dbReference>
<comment type="subunit">
    <text evidence="2">Interacts with ribosomal protein uL14 (rplN).</text>
</comment>
<dbReference type="GO" id="GO:0005737">
    <property type="term" value="C:cytoplasm"/>
    <property type="evidence" value="ECO:0007669"/>
    <property type="project" value="UniProtKB-SubCell"/>
</dbReference>
<evidence type="ECO:0000256" key="1">
    <source>
        <dbReference type="ARBA" id="ARBA00010574"/>
    </source>
</evidence>
<reference evidence="3 4" key="1">
    <citation type="submission" date="2019-03" db="EMBL/GenBank/DDBJ databases">
        <title>Genomic Encyclopedia of Type Strains, Phase IV (KMG-IV): sequencing the most valuable type-strain genomes for metagenomic binning, comparative biology and taxonomic classification.</title>
        <authorList>
            <person name="Goeker M."/>
        </authorList>
    </citation>
    <scope>NUCLEOTIDE SEQUENCE [LARGE SCALE GENOMIC DNA]</scope>
    <source>
        <strain evidence="3 4">DSM 2132</strain>
    </source>
</reference>
<comment type="caution">
    <text evidence="3">The sequence shown here is derived from an EMBL/GenBank/DDBJ whole genome shotgun (WGS) entry which is preliminary data.</text>
</comment>
<keyword evidence="2" id="KW-0678">Repressor</keyword>
<sequence>MQVSPSTVGDSPATGARSSDRLLDLVRSCLDDNKAEHITTIDLDGKSSIADHMVIASGRSNRQVSALADYLVRALKDAGHGSPIIEGLPQADWVLIDAGDVVVHLFRPEVREFYNLEKMWAMDPAAEAMLN</sequence>
<evidence type="ECO:0000313" key="3">
    <source>
        <dbReference type="EMBL" id="TCP36475.1"/>
    </source>
</evidence>
<dbReference type="FunCoup" id="A0A4R2PQU7">
    <property type="interactions" value="452"/>
</dbReference>
<dbReference type="PANTHER" id="PTHR21043">
    <property type="entry name" value="IOJAP SUPERFAMILY ORTHOLOG"/>
    <property type="match status" value="1"/>
</dbReference>
<dbReference type="SUPFAM" id="SSF81301">
    <property type="entry name" value="Nucleotidyltransferase"/>
    <property type="match status" value="1"/>
</dbReference>
<comment type="function">
    <text evidence="2">Functions as a ribosomal silencing factor. Interacts with ribosomal protein uL14 (rplN), blocking formation of intersubunit bridge B8. Prevents association of the 30S and 50S ribosomal subunits and the formation of functional ribosomes, thus repressing translation.</text>
</comment>
<dbReference type="GO" id="GO:0090071">
    <property type="term" value="P:negative regulation of ribosome biogenesis"/>
    <property type="evidence" value="ECO:0007669"/>
    <property type="project" value="UniProtKB-UniRule"/>
</dbReference>
<dbReference type="NCBIfam" id="TIGR00090">
    <property type="entry name" value="rsfS_iojap_ybeB"/>
    <property type="match status" value="1"/>
</dbReference>
<evidence type="ECO:0000313" key="4">
    <source>
        <dbReference type="Proteomes" id="UP000295399"/>
    </source>
</evidence>
<gene>
    <name evidence="2" type="primary">rsfS</name>
    <name evidence="3" type="ORF">EV659_103367</name>
</gene>
<comment type="similarity">
    <text evidence="1 2">Belongs to the Iojap/RsfS family.</text>
</comment>
<keyword evidence="2" id="KW-0810">Translation regulation</keyword>